<keyword evidence="9" id="KW-1185">Reference proteome</keyword>
<keyword evidence="5" id="KW-0411">Iron-sulfur</keyword>
<dbReference type="AlphaFoldDB" id="A0A231UXZ5"/>
<dbReference type="EMBL" id="NBYO01000002">
    <property type="protein sequence ID" value="OXT00829.1"/>
    <property type="molecule type" value="Genomic_DNA"/>
</dbReference>
<dbReference type="Proteomes" id="UP000215405">
    <property type="component" value="Unassembled WGS sequence"/>
</dbReference>
<dbReference type="Gene3D" id="2.102.10.10">
    <property type="entry name" value="Rieske [2Fe-2S] iron-sulphur domain"/>
    <property type="match status" value="1"/>
</dbReference>
<dbReference type="SUPFAM" id="SSF50022">
    <property type="entry name" value="ISP domain"/>
    <property type="match status" value="1"/>
</dbReference>
<dbReference type="GO" id="GO:0008942">
    <property type="term" value="F:nitrite reductase [NAD(P)H] activity"/>
    <property type="evidence" value="ECO:0007669"/>
    <property type="project" value="InterPro"/>
</dbReference>
<dbReference type="RefSeq" id="WP_094077645.1">
    <property type="nucleotide sequence ID" value="NZ_NBYO01000002.1"/>
</dbReference>
<reference evidence="9" key="1">
    <citation type="journal article" date="2017" name="Int. J. Syst. Evol. Microbiol.">
        <title>Notoacmeibacter marinus gen. nov., sp. nov., isolated from the gut of a limpet and proposal of Notoacmeibacteraceae fam. nov. in the order Rhizobiales of the class Alphaproteobacteria.</title>
        <authorList>
            <person name="Huang Z."/>
            <person name="Guo F."/>
            <person name="Lai Q."/>
        </authorList>
    </citation>
    <scope>NUCLEOTIDE SEQUENCE [LARGE SCALE GENOMIC DNA]</scope>
    <source>
        <strain evidence="9">XMTR2A4</strain>
    </source>
</reference>
<dbReference type="GO" id="GO:0046872">
    <property type="term" value="F:metal ion binding"/>
    <property type="evidence" value="ECO:0007669"/>
    <property type="project" value="UniProtKB-KW"/>
</dbReference>
<organism evidence="8 9">
    <name type="scientific">Notoacmeibacter marinus</name>
    <dbReference type="NCBI Taxonomy" id="1876515"/>
    <lineage>
        <taxon>Bacteria</taxon>
        <taxon>Pseudomonadati</taxon>
        <taxon>Pseudomonadota</taxon>
        <taxon>Alphaproteobacteria</taxon>
        <taxon>Hyphomicrobiales</taxon>
        <taxon>Notoacmeibacteraceae</taxon>
        <taxon>Notoacmeibacter</taxon>
    </lineage>
</organism>
<gene>
    <name evidence="8" type="ORF">B7H23_12195</name>
</gene>
<dbReference type="CDD" id="cd03530">
    <property type="entry name" value="Rieske_NirD_small_Bacillus"/>
    <property type="match status" value="1"/>
</dbReference>
<comment type="caution">
    <text evidence="8">The sequence shown here is derived from an EMBL/GenBank/DDBJ whole genome shotgun (WGS) entry which is preliminary data.</text>
</comment>
<dbReference type="PROSITE" id="PS51296">
    <property type="entry name" value="RIESKE"/>
    <property type="match status" value="1"/>
</dbReference>
<feature type="domain" description="Rieske" evidence="7">
    <location>
        <begin position="9"/>
        <end position="104"/>
    </location>
</feature>
<evidence type="ECO:0000256" key="4">
    <source>
        <dbReference type="ARBA" id="ARBA00023004"/>
    </source>
</evidence>
<dbReference type="PANTHER" id="PTHR21496:SF23">
    <property type="entry name" value="3-PHENYLPROPIONATE_CINNAMIC ACID DIOXYGENASE FERREDOXIN SUBUNIT"/>
    <property type="match status" value="1"/>
</dbReference>
<evidence type="ECO:0000313" key="9">
    <source>
        <dbReference type="Proteomes" id="UP000215405"/>
    </source>
</evidence>
<accession>A0A231UXZ5</accession>
<name>A0A231UXZ5_9HYPH</name>
<proteinExistence type="predicted"/>
<keyword evidence="6" id="KW-0534">Nitrate assimilation</keyword>
<dbReference type="InterPro" id="IPR017941">
    <property type="entry name" value="Rieske_2Fe-2S"/>
</dbReference>
<dbReference type="InterPro" id="IPR012748">
    <property type="entry name" value="Rieske-like_NirD"/>
</dbReference>
<evidence type="ECO:0000313" key="8">
    <source>
        <dbReference type="EMBL" id="OXT00829.1"/>
    </source>
</evidence>
<evidence type="ECO:0000256" key="6">
    <source>
        <dbReference type="ARBA" id="ARBA00023063"/>
    </source>
</evidence>
<dbReference type="GO" id="GO:0042128">
    <property type="term" value="P:nitrate assimilation"/>
    <property type="evidence" value="ECO:0007669"/>
    <property type="project" value="UniProtKB-KW"/>
</dbReference>
<evidence type="ECO:0000256" key="5">
    <source>
        <dbReference type="ARBA" id="ARBA00023014"/>
    </source>
</evidence>
<evidence type="ECO:0000259" key="7">
    <source>
        <dbReference type="PROSITE" id="PS51296"/>
    </source>
</evidence>
<dbReference type="Pfam" id="PF13806">
    <property type="entry name" value="Rieske_2"/>
    <property type="match status" value="1"/>
</dbReference>
<protein>
    <submittedName>
        <fullName evidence="8">Nitrite reductase (NAD(P)H) small subunit</fullName>
    </submittedName>
</protein>
<sequence length="122" mass="12876">MNAIETKWIAVGSITDIPREGARCVEAGALRIAIFRTVDDDVYAIEDRCPHKGGPLSQGIVHGGCVTCPLHNMVIALESGEAQGADEGRATVFRTRQRDGLIFVSGADIASAEARQPVSTAA</sequence>
<dbReference type="PANTHER" id="PTHR21496">
    <property type="entry name" value="FERREDOXIN-RELATED"/>
    <property type="match status" value="1"/>
</dbReference>
<keyword evidence="3" id="KW-0560">Oxidoreductase</keyword>
<keyword evidence="1" id="KW-0001">2Fe-2S</keyword>
<keyword evidence="4" id="KW-0408">Iron</keyword>
<keyword evidence="2" id="KW-0479">Metal-binding</keyword>
<dbReference type="GO" id="GO:0051537">
    <property type="term" value="F:2 iron, 2 sulfur cluster binding"/>
    <property type="evidence" value="ECO:0007669"/>
    <property type="project" value="UniProtKB-KW"/>
</dbReference>
<evidence type="ECO:0000256" key="2">
    <source>
        <dbReference type="ARBA" id="ARBA00022723"/>
    </source>
</evidence>
<evidence type="ECO:0000256" key="1">
    <source>
        <dbReference type="ARBA" id="ARBA00022714"/>
    </source>
</evidence>
<dbReference type="InterPro" id="IPR036922">
    <property type="entry name" value="Rieske_2Fe-2S_sf"/>
</dbReference>
<evidence type="ECO:0000256" key="3">
    <source>
        <dbReference type="ARBA" id="ARBA00023002"/>
    </source>
</evidence>
<dbReference type="NCBIfam" id="TIGR02378">
    <property type="entry name" value="nirD_assim_sml"/>
    <property type="match status" value="1"/>
</dbReference>